<evidence type="ECO:0000313" key="2">
    <source>
        <dbReference type="EMBL" id="OMJ71072.1"/>
    </source>
</evidence>
<dbReference type="EMBL" id="MPUH01001025">
    <property type="protein sequence ID" value="OMJ71072.1"/>
    <property type="molecule type" value="Genomic_DNA"/>
</dbReference>
<organism evidence="2 3">
    <name type="scientific">Stentor coeruleus</name>
    <dbReference type="NCBI Taxonomy" id="5963"/>
    <lineage>
        <taxon>Eukaryota</taxon>
        <taxon>Sar</taxon>
        <taxon>Alveolata</taxon>
        <taxon>Ciliophora</taxon>
        <taxon>Postciliodesmatophora</taxon>
        <taxon>Heterotrichea</taxon>
        <taxon>Heterotrichida</taxon>
        <taxon>Stentoridae</taxon>
        <taxon>Stentor</taxon>
    </lineage>
</organism>
<evidence type="ECO:0000313" key="3">
    <source>
        <dbReference type="Proteomes" id="UP000187209"/>
    </source>
</evidence>
<feature type="compositionally biased region" description="Basic residues" evidence="1">
    <location>
        <begin position="615"/>
        <end position="625"/>
    </location>
</feature>
<comment type="caution">
    <text evidence="2">The sequence shown here is derived from an EMBL/GenBank/DDBJ whole genome shotgun (WGS) entry which is preliminary data.</text>
</comment>
<gene>
    <name evidence="2" type="ORF">SteCoe_30799</name>
</gene>
<reference evidence="2 3" key="1">
    <citation type="submission" date="2016-11" db="EMBL/GenBank/DDBJ databases">
        <title>The macronuclear genome of Stentor coeruleus: a giant cell with tiny introns.</title>
        <authorList>
            <person name="Slabodnick M."/>
            <person name="Ruby J.G."/>
            <person name="Reiff S.B."/>
            <person name="Swart E.C."/>
            <person name="Gosai S."/>
            <person name="Prabakaran S."/>
            <person name="Witkowska E."/>
            <person name="Larue G.E."/>
            <person name="Fisher S."/>
            <person name="Freeman R.M."/>
            <person name="Gunawardena J."/>
            <person name="Chu W."/>
            <person name="Stover N.A."/>
            <person name="Gregory B.D."/>
            <person name="Nowacki M."/>
            <person name="Derisi J."/>
            <person name="Roy S.W."/>
            <person name="Marshall W.F."/>
            <person name="Sood P."/>
        </authorList>
    </citation>
    <scope>NUCLEOTIDE SEQUENCE [LARGE SCALE GENOMIC DNA]</scope>
    <source>
        <strain evidence="2">WM001</strain>
    </source>
</reference>
<keyword evidence="3" id="KW-1185">Reference proteome</keyword>
<dbReference type="Proteomes" id="UP000187209">
    <property type="component" value="Unassembled WGS sequence"/>
</dbReference>
<accession>A0A1R2B2S6</accession>
<feature type="region of interest" description="Disordered" evidence="1">
    <location>
        <begin position="594"/>
        <end position="625"/>
    </location>
</feature>
<protein>
    <submittedName>
        <fullName evidence="2">Uncharacterized protein</fullName>
    </submittedName>
</protein>
<sequence>MNENSVRELEWFDLETRLREIIYQQLEIFNKKAREDRESHSGLASNVEALEKRLTMVEGCMFGESSGNSILNELKKKISDVEGSRKRDMVRFDQEVVSFKEKLKTVNFQLTGNTDMIKRVEGLQDELTKDIQKVKDLVEDHQNLILKEIEQINTHFKEMNSNYLDKGLKLEEKMNSTLVKLEDINLAMLKYDRQFEALKKNLNDIYISINTIKTNKLEFETYDTDKTKYDTKLQELNELCQSFNSYFAMRDSYTDKFIPLQIATYVSDALHNCLDPFAKRRFAEYENVLLKQLHQAALEAGTSLNREDAIGKVLENVKHVEQRKTEILIEKVKEQIPVTVNRPNENKEKTPSKAVIPQEKYHENYTTKEDILQQFEKFVEIKLDPLLNKTKFEINEKFETLKKNITSSENVCMLYTQQVLREVEDLKSKEVKDIQNLELMFATLKEDDENFKSNFKEILNVIGSTSQMLVCLVENAQIDLALTAQEEEIRQDANESAILRPRPPENTQKKGGTSFNSGHVLMPIRPPVIKTPPLLYRSRKFQRSELVEMKGKMLKLCWESVSKNIPWRQEDFEYIISEAVKSLKVATSDDSQIEMTGQQSKDSLPYVVSPSLRTRTPHNKKYKFP</sequence>
<name>A0A1R2B2S6_9CILI</name>
<evidence type="ECO:0000256" key="1">
    <source>
        <dbReference type="SAM" id="MobiDB-lite"/>
    </source>
</evidence>
<dbReference type="AlphaFoldDB" id="A0A1R2B2S6"/>
<proteinExistence type="predicted"/>